<dbReference type="Proteomes" id="UP000277212">
    <property type="component" value="Unassembled WGS sequence"/>
</dbReference>
<gene>
    <name evidence="1" type="ORF">CDV36_016172</name>
</gene>
<protein>
    <submittedName>
        <fullName evidence="1">Uncharacterized protein</fullName>
    </submittedName>
</protein>
<comment type="caution">
    <text evidence="1">The sequence shown here is derived from an EMBL/GenBank/DDBJ whole genome shotgun (WGS) entry which is preliminary data.</text>
</comment>
<keyword evidence="2" id="KW-1185">Reference proteome</keyword>
<name>A0A3M2QYA8_9HYPO</name>
<dbReference type="OrthoDB" id="4988134at2759"/>
<proteinExistence type="predicted"/>
<accession>A0A3M2QYA8</accession>
<sequence>MATRLIRFQFLCDKVVEGLNFNHPVPESLVIPLSKIRQESSFADRFRHAVLAAFHERARGRLLRGIRSLLRQLRVVYHNRSADTNVLSS</sequence>
<dbReference type="AlphaFoldDB" id="A0A3M2QYA8"/>
<evidence type="ECO:0000313" key="2">
    <source>
        <dbReference type="Proteomes" id="UP000277212"/>
    </source>
</evidence>
<dbReference type="EMBL" id="NKUJ01000803">
    <property type="protein sequence ID" value="RMI97938.1"/>
    <property type="molecule type" value="Genomic_DNA"/>
</dbReference>
<organism evidence="1 2">
    <name type="scientific">Fusarium kuroshium</name>
    <dbReference type="NCBI Taxonomy" id="2010991"/>
    <lineage>
        <taxon>Eukaryota</taxon>
        <taxon>Fungi</taxon>
        <taxon>Dikarya</taxon>
        <taxon>Ascomycota</taxon>
        <taxon>Pezizomycotina</taxon>
        <taxon>Sordariomycetes</taxon>
        <taxon>Hypocreomycetidae</taxon>
        <taxon>Hypocreales</taxon>
        <taxon>Nectriaceae</taxon>
        <taxon>Fusarium</taxon>
        <taxon>Fusarium solani species complex</taxon>
    </lineage>
</organism>
<evidence type="ECO:0000313" key="1">
    <source>
        <dbReference type="EMBL" id="RMI97938.1"/>
    </source>
</evidence>
<reference evidence="1 2" key="1">
    <citation type="submission" date="2017-06" db="EMBL/GenBank/DDBJ databases">
        <title>Comparative genomic analysis of Ambrosia Fusariam Clade fungi.</title>
        <authorList>
            <person name="Stajich J.E."/>
            <person name="Carrillo J."/>
            <person name="Kijimoto T."/>
            <person name="Eskalen A."/>
            <person name="O'Donnell K."/>
            <person name="Kasson M."/>
        </authorList>
    </citation>
    <scope>NUCLEOTIDE SEQUENCE [LARGE SCALE GENOMIC DNA]</scope>
    <source>
        <strain evidence="1">UCR3666</strain>
    </source>
</reference>